<organism evidence="2 3">
    <name type="scientific">Paraburkholderia fynbosensis</name>
    <dbReference type="NCBI Taxonomy" id="1200993"/>
    <lineage>
        <taxon>Bacteria</taxon>
        <taxon>Pseudomonadati</taxon>
        <taxon>Pseudomonadota</taxon>
        <taxon>Betaproteobacteria</taxon>
        <taxon>Burkholderiales</taxon>
        <taxon>Burkholderiaceae</taxon>
        <taxon>Paraburkholderia</taxon>
    </lineage>
</organism>
<keyword evidence="1" id="KW-0472">Membrane</keyword>
<feature type="transmembrane region" description="Helical" evidence="1">
    <location>
        <begin position="164"/>
        <end position="185"/>
    </location>
</feature>
<protein>
    <submittedName>
        <fullName evidence="2">Uncharacterized protein</fullName>
    </submittedName>
</protein>
<evidence type="ECO:0000313" key="3">
    <source>
        <dbReference type="Proteomes" id="UP000494252"/>
    </source>
</evidence>
<keyword evidence="1" id="KW-1133">Transmembrane helix</keyword>
<gene>
    <name evidence="2" type="ORF">LMG27177_03695</name>
</gene>
<sequence length="235" mass="26532">MTVRGWKSHNGVLDGVHEIAKRLTTRRLPERNKSPVEKWVEQKSKSLFNHSIAIFIALFVLVVISAFLGNEYLRVAALVAAVLIGMIVIAAWFIGIGGAVPFFNRIRKEPYSPMLWSIRAATEADIADLESLMACRKEVVELYLLQYRHERESFERRGAMIAGALDKIGLFPAMAAFVGVASSIWSHSEMFLRVLVFVVPAFYLMTFATWQIVQEMNRAIAVLEYAVKLLGEKEK</sequence>
<feature type="transmembrane region" description="Helical" evidence="1">
    <location>
        <begin position="47"/>
        <end position="69"/>
    </location>
</feature>
<name>A0A6J5G7N0_9BURK</name>
<dbReference type="RefSeq" id="WP_175161790.1">
    <property type="nucleotide sequence ID" value="NZ_CADIKI010000010.1"/>
</dbReference>
<keyword evidence="3" id="KW-1185">Reference proteome</keyword>
<evidence type="ECO:0000313" key="2">
    <source>
        <dbReference type="EMBL" id="CAB3794642.1"/>
    </source>
</evidence>
<feature type="transmembrane region" description="Helical" evidence="1">
    <location>
        <begin position="191"/>
        <end position="210"/>
    </location>
</feature>
<dbReference type="EMBL" id="CADIKI010000010">
    <property type="protein sequence ID" value="CAB3794642.1"/>
    <property type="molecule type" value="Genomic_DNA"/>
</dbReference>
<reference evidence="2 3" key="1">
    <citation type="submission" date="2020-04" db="EMBL/GenBank/DDBJ databases">
        <authorList>
            <person name="De Canck E."/>
        </authorList>
    </citation>
    <scope>NUCLEOTIDE SEQUENCE [LARGE SCALE GENOMIC DNA]</scope>
    <source>
        <strain evidence="2 3">LMG 27177</strain>
    </source>
</reference>
<evidence type="ECO:0000256" key="1">
    <source>
        <dbReference type="SAM" id="Phobius"/>
    </source>
</evidence>
<accession>A0A6J5G7N0</accession>
<keyword evidence="1" id="KW-0812">Transmembrane</keyword>
<dbReference type="Proteomes" id="UP000494252">
    <property type="component" value="Unassembled WGS sequence"/>
</dbReference>
<proteinExistence type="predicted"/>
<feature type="transmembrane region" description="Helical" evidence="1">
    <location>
        <begin position="75"/>
        <end position="103"/>
    </location>
</feature>
<dbReference type="AlphaFoldDB" id="A0A6J5G7N0"/>